<reference evidence="1 2" key="1">
    <citation type="submission" date="2023-07" db="EMBL/GenBank/DDBJ databases">
        <title>Sorghum-associated microbial communities from plants grown in Nebraska, USA.</title>
        <authorList>
            <person name="Schachtman D."/>
        </authorList>
    </citation>
    <scope>NUCLEOTIDE SEQUENCE [LARGE SCALE GENOMIC DNA]</scope>
    <source>
        <strain evidence="1 2">4129</strain>
    </source>
</reference>
<protein>
    <submittedName>
        <fullName evidence="1">Uncharacterized protein</fullName>
    </submittedName>
</protein>
<organism evidence="1 2">
    <name type="scientific">Flavobacterium piscis</name>
    <dbReference type="NCBI Taxonomy" id="1114874"/>
    <lineage>
        <taxon>Bacteria</taxon>
        <taxon>Pseudomonadati</taxon>
        <taxon>Bacteroidota</taxon>
        <taxon>Flavobacteriia</taxon>
        <taxon>Flavobacteriales</taxon>
        <taxon>Flavobacteriaceae</taxon>
        <taxon>Flavobacterium</taxon>
    </lineage>
</organism>
<accession>A0ABU1YD25</accession>
<keyword evidence="2" id="KW-1185">Reference proteome</keyword>
<sequence length="139" mass="15432">MTSIILHGQTKYGVLVKSSLSPFLGWGGSHSGNLSVKMGIKTIAKTSNTSDVEKVEYNFFYVTDNPSDIKYTSRTAGNRDDADCSLNKTTLYNPETFDTDSFYGCIGDFTLFGIYLPQPADSKRFINQTIKNNCIEKTL</sequence>
<dbReference type="Proteomes" id="UP001269081">
    <property type="component" value="Unassembled WGS sequence"/>
</dbReference>
<evidence type="ECO:0000313" key="1">
    <source>
        <dbReference type="EMBL" id="MDR7212136.1"/>
    </source>
</evidence>
<dbReference type="EMBL" id="JAVDWQ010000019">
    <property type="protein sequence ID" value="MDR7212136.1"/>
    <property type="molecule type" value="Genomic_DNA"/>
</dbReference>
<evidence type="ECO:0000313" key="2">
    <source>
        <dbReference type="Proteomes" id="UP001269081"/>
    </source>
</evidence>
<gene>
    <name evidence="1" type="ORF">J2W48_004093</name>
</gene>
<proteinExistence type="predicted"/>
<comment type="caution">
    <text evidence="1">The sequence shown here is derived from an EMBL/GenBank/DDBJ whole genome shotgun (WGS) entry which is preliminary data.</text>
</comment>
<dbReference type="RefSeq" id="WP_310283566.1">
    <property type="nucleotide sequence ID" value="NZ_JAVDWQ010000019.1"/>
</dbReference>
<name>A0ABU1YD25_9FLAO</name>